<reference evidence="2 3" key="1">
    <citation type="submission" date="2024-07" db="EMBL/GenBank/DDBJ databases">
        <authorList>
            <person name="Akdeniz Z."/>
        </authorList>
    </citation>
    <scope>NUCLEOTIDE SEQUENCE [LARGE SCALE GENOMIC DNA]</scope>
</reference>
<organism evidence="2 3">
    <name type="scientific">Hexamita inflata</name>
    <dbReference type="NCBI Taxonomy" id="28002"/>
    <lineage>
        <taxon>Eukaryota</taxon>
        <taxon>Metamonada</taxon>
        <taxon>Diplomonadida</taxon>
        <taxon>Hexamitidae</taxon>
        <taxon>Hexamitinae</taxon>
        <taxon>Hexamita</taxon>
    </lineage>
</organism>
<comment type="caution">
    <text evidence="2">The sequence shown here is derived from an EMBL/GenBank/DDBJ whole genome shotgun (WGS) entry which is preliminary data.</text>
</comment>
<accession>A0ABP1JE63</accession>
<protein>
    <submittedName>
        <fullName evidence="2">Hypothetical_protein</fullName>
    </submittedName>
</protein>
<keyword evidence="3" id="KW-1185">Reference proteome</keyword>
<evidence type="ECO:0000313" key="3">
    <source>
        <dbReference type="Proteomes" id="UP001642409"/>
    </source>
</evidence>
<feature type="coiled-coil region" evidence="1">
    <location>
        <begin position="17"/>
        <end position="79"/>
    </location>
</feature>
<evidence type="ECO:0000313" key="2">
    <source>
        <dbReference type="EMBL" id="CAL6036528.1"/>
    </source>
</evidence>
<sequence length="291" mass="34707">MNQQTQQEQVKLNIGQRNALKREQEASKQQLAKQKQNEYYQNYYKDKCEQLEVYYKQQIEELQKKINELQQELFQHQQQYFATSQQNQITSQLTQANTEVTIQEPSVQILQEYPEQSVEQQSQPSNLETVKRFRDYKQKRWNKQEKLVHILRFQNLGTGRYHRDYQIIMKYMANNEAVPCARTVQRWKENLVKSEKIFRGNIGFDIRPDISLDDAIKQWKMNNNLPLNEMINAVLQVDAFNVNQKVYIMNGKVYDVISIQDQQSQQFEQVPIKAVFNFLVVTECESKPLPK</sequence>
<name>A0ABP1JE63_9EUKA</name>
<keyword evidence="1" id="KW-0175">Coiled coil</keyword>
<gene>
    <name evidence="2" type="ORF">HINF_LOCUS36452</name>
</gene>
<evidence type="ECO:0000256" key="1">
    <source>
        <dbReference type="SAM" id="Coils"/>
    </source>
</evidence>
<proteinExistence type="predicted"/>
<dbReference type="Proteomes" id="UP001642409">
    <property type="component" value="Unassembled WGS sequence"/>
</dbReference>
<dbReference type="EMBL" id="CAXDID020000134">
    <property type="protein sequence ID" value="CAL6036528.1"/>
    <property type="molecule type" value="Genomic_DNA"/>
</dbReference>